<dbReference type="EMBL" id="MWIH01000002">
    <property type="protein sequence ID" value="OQO95190.1"/>
    <property type="molecule type" value="Genomic_DNA"/>
</dbReference>
<evidence type="ECO:0000256" key="1">
    <source>
        <dbReference type="SAM" id="Phobius"/>
    </source>
</evidence>
<keyword evidence="1" id="KW-0472">Membrane</keyword>
<feature type="transmembrane region" description="Helical" evidence="1">
    <location>
        <begin position="60"/>
        <end position="81"/>
    </location>
</feature>
<keyword evidence="1" id="KW-1133">Transmembrane helix</keyword>
<feature type="transmembrane region" description="Helical" evidence="1">
    <location>
        <begin position="29"/>
        <end position="54"/>
    </location>
</feature>
<evidence type="ECO:0000313" key="3">
    <source>
        <dbReference type="Proteomes" id="UP000192591"/>
    </source>
</evidence>
<dbReference type="STRING" id="1962155.B1813_03170"/>
<gene>
    <name evidence="2" type="ORF">B1813_03170</name>
</gene>
<organism evidence="2 3">
    <name type="scientific">Saccharomonospora piscinae</name>
    <dbReference type="NCBI Taxonomy" id="687388"/>
    <lineage>
        <taxon>Bacteria</taxon>
        <taxon>Bacillati</taxon>
        <taxon>Actinomycetota</taxon>
        <taxon>Actinomycetes</taxon>
        <taxon>Pseudonocardiales</taxon>
        <taxon>Pseudonocardiaceae</taxon>
        <taxon>Saccharomonospora</taxon>
    </lineage>
</organism>
<keyword evidence="1" id="KW-0812">Transmembrane</keyword>
<accession>A0A1V9ADM3</accession>
<protein>
    <submittedName>
        <fullName evidence="2">Uncharacterized protein</fullName>
    </submittedName>
</protein>
<name>A0A1V9ADM3_SACPI</name>
<comment type="caution">
    <text evidence="2">The sequence shown here is derived from an EMBL/GenBank/DDBJ whole genome shotgun (WGS) entry which is preliminary data.</text>
</comment>
<feature type="transmembrane region" description="Helical" evidence="1">
    <location>
        <begin position="122"/>
        <end position="143"/>
    </location>
</feature>
<evidence type="ECO:0000313" key="2">
    <source>
        <dbReference type="EMBL" id="OQO95190.1"/>
    </source>
</evidence>
<proteinExistence type="predicted"/>
<dbReference type="RefSeq" id="WP_139794707.1">
    <property type="nucleotide sequence ID" value="NZ_MWIH01000002.1"/>
</dbReference>
<reference evidence="2 3" key="1">
    <citation type="submission" date="2017-02" db="EMBL/GenBank/DDBJ databases">
        <title>Draft genome of Saccharomonospora sp. 154.</title>
        <authorList>
            <person name="Alonso-Carmona G.S."/>
            <person name="De La Haba R."/>
            <person name="Vera-Gargallo B."/>
            <person name="Sandoval-Trujillo A.H."/>
            <person name="Ramirez-Duran N."/>
            <person name="Ventosa A."/>
        </authorList>
    </citation>
    <scope>NUCLEOTIDE SEQUENCE [LARGE SCALE GENOMIC DNA]</scope>
    <source>
        <strain evidence="2 3">LRS4.154</strain>
    </source>
</reference>
<dbReference type="AlphaFoldDB" id="A0A1V9ADM3"/>
<sequence length="276" mass="27899">MLIPVAVPVTRGHHAGGQLRSRWSRTRGLLLFALIASPWALVVLCAGAVTTAAAVGGFTAWLPVPVLLSAAVAVAILATTGRLVFEPPRWARVAALAGGGQLVLGVFPAVGLAVGAGGVATTVATAVLVLSLVVVVTGVVVAARAMRTLLTPVSPELGATPFTVTLRARLHDTGLVSGSVSVSSQGIEWAARRHRAVGAGSVHFRDLRDARPTTVAGTAAVGWLSLSDGTAAHALPGPGVLLDIGSTTVLLPVDDPELFVALLSSRVAAWRSASPG</sequence>
<feature type="transmembrane region" description="Helical" evidence="1">
    <location>
        <begin position="93"/>
        <end position="116"/>
    </location>
</feature>
<dbReference type="Proteomes" id="UP000192591">
    <property type="component" value="Unassembled WGS sequence"/>
</dbReference>
<keyword evidence="3" id="KW-1185">Reference proteome</keyword>